<evidence type="ECO:0000313" key="5">
    <source>
        <dbReference type="Proteomes" id="UP000008963"/>
    </source>
</evidence>
<dbReference type="HOGENOM" id="CLU_000445_69_8_7"/>
<feature type="domain" description="Response regulatory" evidence="3">
    <location>
        <begin position="3"/>
        <end position="124"/>
    </location>
</feature>
<dbReference type="PATRIC" id="fig|862908.3.peg.703"/>
<sequence>MINILAVDDEDDVAALYKVFFKKEQKKELVKLHCVKSGKECIDFLNSSEGEDVHIVLCDINMPEMDGFEVLTRIRQTMESVKVFMISAYDNDEYLEKAISLGSERYFTKPVDFNLLKDTIQEFYPEYEAS</sequence>
<dbReference type="InterPro" id="IPR011006">
    <property type="entry name" value="CheY-like_superfamily"/>
</dbReference>
<evidence type="ECO:0000313" key="4">
    <source>
        <dbReference type="EMBL" id="CBW25635.1"/>
    </source>
</evidence>
<dbReference type="RefSeq" id="WP_014243421.1">
    <property type="nucleotide sequence ID" value="NC_016620.1"/>
</dbReference>
<dbReference type="CDD" id="cd00156">
    <property type="entry name" value="REC"/>
    <property type="match status" value="1"/>
</dbReference>
<dbReference type="PANTHER" id="PTHR44591">
    <property type="entry name" value="STRESS RESPONSE REGULATOR PROTEIN 1"/>
    <property type="match status" value="1"/>
</dbReference>
<dbReference type="STRING" id="862908.BMS_0731"/>
<dbReference type="KEGG" id="bmx:BMS_0731"/>
<dbReference type="Pfam" id="PF00072">
    <property type="entry name" value="Response_reg"/>
    <property type="match status" value="1"/>
</dbReference>
<proteinExistence type="predicted"/>
<organism evidence="4 5">
    <name type="scientific">Halobacteriovorax marinus (strain ATCC BAA-682 / DSM 15412 / SJ)</name>
    <name type="common">Bacteriovorax marinus</name>
    <dbReference type="NCBI Taxonomy" id="862908"/>
    <lineage>
        <taxon>Bacteria</taxon>
        <taxon>Pseudomonadati</taxon>
        <taxon>Bdellovibrionota</taxon>
        <taxon>Bacteriovoracia</taxon>
        <taxon>Bacteriovoracales</taxon>
        <taxon>Halobacteriovoraceae</taxon>
        <taxon>Halobacteriovorax</taxon>
    </lineage>
</organism>
<dbReference type="SMART" id="SM00448">
    <property type="entry name" value="REC"/>
    <property type="match status" value="1"/>
</dbReference>
<reference evidence="5" key="1">
    <citation type="journal article" date="2013" name="ISME J.">
        <title>A small predatory core genome in the divergent marine Bacteriovorax marinus SJ and the terrestrial Bdellovibrio bacteriovorus.</title>
        <authorList>
            <person name="Crossman L.C."/>
            <person name="Chen H."/>
            <person name="Cerdeno-Tarraga A.M."/>
            <person name="Brooks K."/>
            <person name="Quail M.A."/>
            <person name="Pineiro S.A."/>
            <person name="Hobley L."/>
            <person name="Sockett R.E."/>
            <person name="Bentley S.D."/>
            <person name="Parkhill J."/>
            <person name="Williams H.N."/>
            <person name="Stine O.C."/>
        </authorList>
    </citation>
    <scope>NUCLEOTIDE SEQUENCE [LARGE SCALE GENOMIC DNA]</scope>
    <source>
        <strain evidence="5">ATCC BAA-682 / DSM 15412 / SJ</strain>
    </source>
</reference>
<name>E1X5R8_HALMS</name>
<dbReference type="AlphaFoldDB" id="E1X5R8"/>
<dbReference type="PANTHER" id="PTHR44591:SF3">
    <property type="entry name" value="RESPONSE REGULATORY DOMAIN-CONTAINING PROTEIN"/>
    <property type="match status" value="1"/>
</dbReference>
<evidence type="ECO:0000259" key="3">
    <source>
        <dbReference type="PROSITE" id="PS50110"/>
    </source>
</evidence>
<gene>
    <name evidence="4" type="ordered locus">BMS_0731</name>
</gene>
<protein>
    <submittedName>
        <fullName evidence="4">Regulatory protein</fullName>
    </submittedName>
</protein>
<keyword evidence="1 2" id="KW-0597">Phosphoprotein</keyword>
<dbReference type="InterPro" id="IPR001789">
    <property type="entry name" value="Sig_transdc_resp-reg_receiver"/>
</dbReference>
<dbReference type="EMBL" id="FQ312005">
    <property type="protein sequence ID" value="CBW25635.1"/>
    <property type="molecule type" value="Genomic_DNA"/>
</dbReference>
<feature type="modified residue" description="4-aspartylphosphate" evidence="2">
    <location>
        <position position="59"/>
    </location>
</feature>
<dbReference type="PROSITE" id="PS50110">
    <property type="entry name" value="RESPONSE_REGULATORY"/>
    <property type="match status" value="1"/>
</dbReference>
<dbReference type="eggNOG" id="COG2197">
    <property type="taxonomic scope" value="Bacteria"/>
</dbReference>
<dbReference type="GO" id="GO:0000160">
    <property type="term" value="P:phosphorelay signal transduction system"/>
    <property type="evidence" value="ECO:0007669"/>
    <property type="project" value="InterPro"/>
</dbReference>
<dbReference type="InterPro" id="IPR050595">
    <property type="entry name" value="Bact_response_regulator"/>
</dbReference>
<dbReference type="SUPFAM" id="SSF52172">
    <property type="entry name" value="CheY-like"/>
    <property type="match status" value="1"/>
</dbReference>
<dbReference type="Gene3D" id="3.40.50.2300">
    <property type="match status" value="1"/>
</dbReference>
<evidence type="ECO:0000256" key="2">
    <source>
        <dbReference type="PROSITE-ProRule" id="PRU00169"/>
    </source>
</evidence>
<dbReference type="OrthoDB" id="5294513at2"/>
<dbReference type="Proteomes" id="UP000008963">
    <property type="component" value="Chromosome"/>
</dbReference>
<evidence type="ECO:0000256" key="1">
    <source>
        <dbReference type="ARBA" id="ARBA00022553"/>
    </source>
</evidence>
<accession>E1X5R8</accession>
<keyword evidence="5" id="KW-1185">Reference proteome</keyword>